<evidence type="ECO:0000313" key="3">
    <source>
        <dbReference type="Proteomes" id="UP000835242"/>
    </source>
</evidence>
<dbReference type="EMBL" id="HG992337">
    <property type="protein sequence ID" value="CAE6687038.1"/>
    <property type="molecule type" value="Genomic_DNA"/>
</dbReference>
<gene>
    <name evidence="2" type="ORF">XA1314C_00740</name>
</gene>
<protein>
    <recommendedName>
        <fullName evidence="1">Nucleotide modification associated domain-containing protein</fullName>
    </recommendedName>
</protein>
<dbReference type="Pfam" id="PF18753">
    <property type="entry name" value="Nmad2"/>
    <property type="match status" value="1"/>
</dbReference>
<organism evidence="2 3">
    <name type="scientific">Xanthomonas arboricola</name>
    <dbReference type="NCBI Taxonomy" id="56448"/>
    <lineage>
        <taxon>Bacteria</taxon>
        <taxon>Pseudomonadati</taxon>
        <taxon>Pseudomonadota</taxon>
        <taxon>Gammaproteobacteria</taxon>
        <taxon>Lysobacterales</taxon>
        <taxon>Lysobacteraceae</taxon>
        <taxon>Xanthomonas</taxon>
    </lineage>
</organism>
<dbReference type="EMBL" id="HG992337">
    <property type="protein sequence ID" value="CAE6687026.1"/>
    <property type="molecule type" value="Genomic_DNA"/>
</dbReference>
<evidence type="ECO:0000313" key="2">
    <source>
        <dbReference type="EMBL" id="CAE6687026.1"/>
    </source>
</evidence>
<name>A0AAU9HLL2_9XANT</name>
<sequence>MRAFIYKVKRDYGFAPNPFGGFCTLATCKPGIRKGAAVGDLVFGIGVANRLPDHLIFAMKVSEKMGFQDYWQDSRFSSKKPDFLGSLKHAVGDNIYHKEDDCWVQEDSHHSWEKGILNDANLRRDTSADHVLISDDYIYFGENPFLIPAELRRIFKPGRNYKCNFSDKDLDALEGLFQSFNSRGLQGFPADFAKVYR</sequence>
<dbReference type="AlphaFoldDB" id="A0AAU9HLL2"/>
<proteinExistence type="predicted"/>
<reference evidence="2 3" key="1">
    <citation type="submission" date="2021-02" db="EMBL/GenBank/DDBJ databases">
        <authorList>
            <person name="Pothier F. J."/>
        </authorList>
    </citation>
    <scope>NUCLEOTIDE SEQUENCE [LARGE SCALE GENOMIC DNA]</scope>
    <source>
        <strain evidence="2 3">1314c</strain>
    </source>
</reference>
<feature type="domain" description="Nucleotide modification associated" evidence="1">
    <location>
        <begin position="3"/>
        <end position="193"/>
    </location>
</feature>
<dbReference type="Proteomes" id="UP000835242">
    <property type="component" value="Chromosome"/>
</dbReference>
<accession>A0AAU9HLL2</accession>
<dbReference type="RefSeq" id="WP_228600294.1">
    <property type="nucleotide sequence ID" value="NZ_HG992337.1"/>
</dbReference>
<dbReference type="InterPro" id="IPR041180">
    <property type="entry name" value="Nmad2"/>
</dbReference>
<evidence type="ECO:0000259" key="1">
    <source>
        <dbReference type="Pfam" id="PF18753"/>
    </source>
</evidence>